<dbReference type="Pfam" id="PF01471">
    <property type="entry name" value="PG_binding_1"/>
    <property type="match status" value="1"/>
</dbReference>
<sequence length="236" mass="25405">MLRKVLASCVFLGTVASAAILPSAAFADTLGNTVLQYGSTGPEVTVLQQQLKDLGYFPSTEDTTEYFGNITKQAVLAFKKDHDLNEAEKVGKTTEGEILKALKKAGISETRTSDVRTKIIQIAKGLEGTPYAWGGTSPSGFDCSGFTKYVFSQIGIDLPRTSEDQYNNGTSIDKSALKPGDLVFFNTYGSGASHVGIYLGGGNFIHAASEKVQIDSIDNPYYWQSRYVGAKSVINQ</sequence>
<protein>
    <submittedName>
        <fullName evidence="7">NlpC/P60 family protein</fullName>
    </submittedName>
</protein>
<reference evidence="7" key="1">
    <citation type="submission" date="2021-12" db="EMBL/GenBank/DDBJ databases">
        <title>Alicyclobacillaceae gen. nov., sp. nov., isolated from chalcocite enrichment system.</title>
        <authorList>
            <person name="Jiang Z."/>
        </authorList>
    </citation>
    <scope>NUCLEOTIDE SEQUENCE</scope>
    <source>
        <strain evidence="7">MYW30-H2</strain>
    </source>
</reference>
<evidence type="ECO:0000313" key="8">
    <source>
        <dbReference type="Proteomes" id="UP000830167"/>
    </source>
</evidence>
<accession>A0ABY4CEF8</accession>
<evidence type="ECO:0000256" key="3">
    <source>
        <dbReference type="ARBA" id="ARBA00022801"/>
    </source>
</evidence>
<keyword evidence="8" id="KW-1185">Reference proteome</keyword>
<dbReference type="InterPro" id="IPR000064">
    <property type="entry name" value="NLP_P60_dom"/>
</dbReference>
<organism evidence="7 8">
    <name type="scientific">Fodinisporobacter ferrooxydans</name>
    <dbReference type="NCBI Taxonomy" id="2901836"/>
    <lineage>
        <taxon>Bacteria</taxon>
        <taxon>Bacillati</taxon>
        <taxon>Bacillota</taxon>
        <taxon>Bacilli</taxon>
        <taxon>Bacillales</taxon>
        <taxon>Alicyclobacillaceae</taxon>
        <taxon>Fodinisporobacter</taxon>
    </lineage>
</organism>
<dbReference type="Proteomes" id="UP000830167">
    <property type="component" value="Chromosome"/>
</dbReference>
<dbReference type="PANTHER" id="PTHR47053:SF1">
    <property type="entry name" value="MUREIN DD-ENDOPEPTIDASE MEPH-RELATED"/>
    <property type="match status" value="1"/>
</dbReference>
<dbReference type="Gene3D" id="1.10.101.10">
    <property type="entry name" value="PGBD-like superfamily/PGBD"/>
    <property type="match status" value="1"/>
</dbReference>
<dbReference type="Gene3D" id="3.90.1720.10">
    <property type="entry name" value="endopeptidase domain like (from Nostoc punctiforme)"/>
    <property type="match status" value="1"/>
</dbReference>
<dbReference type="InterPro" id="IPR038765">
    <property type="entry name" value="Papain-like_cys_pep_sf"/>
</dbReference>
<dbReference type="InterPro" id="IPR036366">
    <property type="entry name" value="PGBDSf"/>
</dbReference>
<name>A0ABY4CEF8_9BACL</name>
<comment type="similarity">
    <text evidence="1">Belongs to the peptidase C40 family.</text>
</comment>
<dbReference type="RefSeq" id="WP_347435584.1">
    <property type="nucleotide sequence ID" value="NZ_CP089291.1"/>
</dbReference>
<feature type="signal peptide" evidence="5">
    <location>
        <begin position="1"/>
        <end position="27"/>
    </location>
</feature>
<keyword evidence="4" id="KW-0788">Thiol protease</keyword>
<dbReference type="SUPFAM" id="SSF54001">
    <property type="entry name" value="Cysteine proteinases"/>
    <property type="match status" value="1"/>
</dbReference>
<evidence type="ECO:0000256" key="5">
    <source>
        <dbReference type="SAM" id="SignalP"/>
    </source>
</evidence>
<keyword evidence="2" id="KW-0645">Protease</keyword>
<keyword evidence="5" id="KW-0732">Signal</keyword>
<dbReference type="Pfam" id="PF00877">
    <property type="entry name" value="NLPC_P60"/>
    <property type="match status" value="1"/>
</dbReference>
<keyword evidence="3" id="KW-0378">Hydrolase</keyword>
<dbReference type="SUPFAM" id="SSF47090">
    <property type="entry name" value="PGBD-like"/>
    <property type="match status" value="1"/>
</dbReference>
<feature type="chain" id="PRO_5047233126" evidence="5">
    <location>
        <begin position="28"/>
        <end position="236"/>
    </location>
</feature>
<evidence type="ECO:0000313" key="7">
    <source>
        <dbReference type="EMBL" id="UOF88903.1"/>
    </source>
</evidence>
<evidence type="ECO:0000256" key="2">
    <source>
        <dbReference type="ARBA" id="ARBA00022670"/>
    </source>
</evidence>
<dbReference type="EMBL" id="CP089291">
    <property type="protein sequence ID" value="UOF88903.1"/>
    <property type="molecule type" value="Genomic_DNA"/>
</dbReference>
<dbReference type="InterPro" id="IPR051202">
    <property type="entry name" value="Peptidase_C40"/>
</dbReference>
<dbReference type="PROSITE" id="PS51935">
    <property type="entry name" value="NLPC_P60"/>
    <property type="match status" value="1"/>
</dbReference>
<dbReference type="InterPro" id="IPR002477">
    <property type="entry name" value="Peptidoglycan-bd-like"/>
</dbReference>
<feature type="domain" description="NlpC/P60" evidence="6">
    <location>
        <begin position="113"/>
        <end position="234"/>
    </location>
</feature>
<dbReference type="InterPro" id="IPR036365">
    <property type="entry name" value="PGBD-like_sf"/>
</dbReference>
<evidence type="ECO:0000256" key="4">
    <source>
        <dbReference type="ARBA" id="ARBA00022807"/>
    </source>
</evidence>
<proteinExistence type="inferred from homology"/>
<dbReference type="PANTHER" id="PTHR47053">
    <property type="entry name" value="MUREIN DD-ENDOPEPTIDASE MEPH-RELATED"/>
    <property type="match status" value="1"/>
</dbReference>
<gene>
    <name evidence="7" type="ORF">LSG31_13260</name>
</gene>
<evidence type="ECO:0000259" key="6">
    <source>
        <dbReference type="PROSITE" id="PS51935"/>
    </source>
</evidence>
<evidence type="ECO:0000256" key="1">
    <source>
        <dbReference type="ARBA" id="ARBA00007074"/>
    </source>
</evidence>